<feature type="domain" description="RNase H type-1" evidence="1">
    <location>
        <begin position="54"/>
        <end position="141"/>
    </location>
</feature>
<dbReference type="GO" id="GO:0004523">
    <property type="term" value="F:RNA-DNA hybrid ribonuclease activity"/>
    <property type="evidence" value="ECO:0007669"/>
    <property type="project" value="InterPro"/>
</dbReference>
<name>A0AAE0AQ78_9ROSI</name>
<organism evidence="2 3">
    <name type="scientific">Dipteronia sinensis</name>
    <dbReference type="NCBI Taxonomy" id="43782"/>
    <lineage>
        <taxon>Eukaryota</taxon>
        <taxon>Viridiplantae</taxon>
        <taxon>Streptophyta</taxon>
        <taxon>Embryophyta</taxon>
        <taxon>Tracheophyta</taxon>
        <taxon>Spermatophyta</taxon>
        <taxon>Magnoliopsida</taxon>
        <taxon>eudicotyledons</taxon>
        <taxon>Gunneridae</taxon>
        <taxon>Pentapetalae</taxon>
        <taxon>rosids</taxon>
        <taxon>malvids</taxon>
        <taxon>Sapindales</taxon>
        <taxon>Sapindaceae</taxon>
        <taxon>Hippocastanoideae</taxon>
        <taxon>Acereae</taxon>
        <taxon>Dipteronia</taxon>
    </lineage>
</organism>
<dbReference type="AlphaFoldDB" id="A0AAE0AQ78"/>
<evidence type="ECO:0000259" key="1">
    <source>
        <dbReference type="Pfam" id="PF13456"/>
    </source>
</evidence>
<dbReference type="EMBL" id="JANJYJ010000003">
    <property type="protein sequence ID" value="KAK3221624.1"/>
    <property type="molecule type" value="Genomic_DNA"/>
</dbReference>
<keyword evidence="3" id="KW-1185">Reference proteome</keyword>
<dbReference type="InterPro" id="IPR044730">
    <property type="entry name" value="RNase_H-like_dom_plant"/>
</dbReference>
<evidence type="ECO:0000313" key="3">
    <source>
        <dbReference type="Proteomes" id="UP001281410"/>
    </source>
</evidence>
<dbReference type="GO" id="GO:0003676">
    <property type="term" value="F:nucleic acid binding"/>
    <property type="evidence" value="ECO:0007669"/>
    <property type="project" value="InterPro"/>
</dbReference>
<dbReference type="SUPFAM" id="SSF53098">
    <property type="entry name" value="Ribonuclease H-like"/>
    <property type="match status" value="1"/>
</dbReference>
<comment type="caution">
    <text evidence="2">The sequence shown here is derived from an EMBL/GenBank/DDBJ whole genome shotgun (WGS) entry which is preliminary data.</text>
</comment>
<dbReference type="CDD" id="cd06222">
    <property type="entry name" value="RNase_H_like"/>
    <property type="match status" value="1"/>
</dbReference>
<dbReference type="Proteomes" id="UP001281410">
    <property type="component" value="Unassembled WGS sequence"/>
</dbReference>
<proteinExistence type="predicted"/>
<evidence type="ECO:0000313" key="2">
    <source>
        <dbReference type="EMBL" id="KAK3221624.1"/>
    </source>
</evidence>
<sequence>MREFGRRVFFAVVWTTWDCRNQLVFKIKNPDFKQIVDMVKFKIAWWFSTMLGIQYSNTTEIWAIHRAVEICASNSKLIGMNIIIISNSNVVVSWVNDDGFGNLDHINWIYDIQSMLEIIGDTKVIFNPRSSNSYADMLTKRGSNMEGNVFEIGDL</sequence>
<dbReference type="Gene3D" id="3.30.420.10">
    <property type="entry name" value="Ribonuclease H-like superfamily/Ribonuclease H"/>
    <property type="match status" value="1"/>
</dbReference>
<reference evidence="2" key="1">
    <citation type="journal article" date="2023" name="Plant J.">
        <title>Genome sequences and population genomics provide insights into the demographic history, inbreeding, and mutation load of two 'living fossil' tree species of Dipteronia.</title>
        <authorList>
            <person name="Feng Y."/>
            <person name="Comes H.P."/>
            <person name="Chen J."/>
            <person name="Zhu S."/>
            <person name="Lu R."/>
            <person name="Zhang X."/>
            <person name="Li P."/>
            <person name="Qiu J."/>
            <person name="Olsen K.M."/>
            <person name="Qiu Y."/>
        </authorList>
    </citation>
    <scope>NUCLEOTIDE SEQUENCE</scope>
    <source>
        <strain evidence="2">NBL</strain>
    </source>
</reference>
<dbReference type="Pfam" id="PF13456">
    <property type="entry name" value="RVT_3"/>
    <property type="match status" value="1"/>
</dbReference>
<gene>
    <name evidence="2" type="ORF">Dsin_008649</name>
</gene>
<dbReference type="InterPro" id="IPR002156">
    <property type="entry name" value="RNaseH_domain"/>
</dbReference>
<accession>A0AAE0AQ78</accession>
<protein>
    <recommendedName>
        <fullName evidence="1">RNase H type-1 domain-containing protein</fullName>
    </recommendedName>
</protein>
<dbReference type="InterPro" id="IPR012337">
    <property type="entry name" value="RNaseH-like_sf"/>
</dbReference>
<dbReference type="InterPro" id="IPR036397">
    <property type="entry name" value="RNaseH_sf"/>
</dbReference>